<evidence type="ECO:0000313" key="5">
    <source>
        <dbReference type="Proteomes" id="UP000608420"/>
    </source>
</evidence>
<proteinExistence type="predicted"/>
<gene>
    <name evidence="4" type="primary">wbmB</name>
    <name evidence="4" type="ORF">GCM10010913_22840</name>
</gene>
<comment type="caution">
    <text evidence="4">The sequence shown here is derived from an EMBL/GenBank/DDBJ whole genome shotgun (WGS) entry which is preliminary data.</text>
</comment>
<dbReference type="PANTHER" id="PTHR12526">
    <property type="entry name" value="GLYCOSYLTRANSFERASE"/>
    <property type="match status" value="1"/>
</dbReference>
<feature type="domain" description="Glycosyltransferase subfamily 4-like N-terminal" evidence="3">
    <location>
        <begin position="21"/>
        <end position="174"/>
    </location>
</feature>
<dbReference type="EMBL" id="BMIW01000014">
    <property type="protein sequence ID" value="GGG00504.1"/>
    <property type="molecule type" value="Genomic_DNA"/>
</dbReference>
<evidence type="ECO:0000256" key="1">
    <source>
        <dbReference type="ARBA" id="ARBA00022676"/>
    </source>
</evidence>
<dbReference type="PANTHER" id="PTHR12526:SF629">
    <property type="entry name" value="TEICHURONIC ACID BIOSYNTHESIS GLYCOSYLTRANSFERASE TUAH-RELATED"/>
    <property type="match status" value="1"/>
</dbReference>
<dbReference type="InterPro" id="IPR028098">
    <property type="entry name" value="Glyco_trans_4-like_N"/>
</dbReference>
<keyword evidence="1" id="KW-0328">Glycosyltransferase</keyword>
<organism evidence="4 5">
    <name type="scientific">Paenibacillus aceti</name>
    <dbReference type="NCBI Taxonomy" id="1820010"/>
    <lineage>
        <taxon>Bacteria</taxon>
        <taxon>Bacillati</taxon>
        <taxon>Bacillota</taxon>
        <taxon>Bacilli</taxon>
        <taxon>Bacillales</taxon>
        <taxon>Paenibacillaceae</taxon>
        <taxon>Paenibacillus</taxon>
    </lineage>
</organism>
<protein>
    <recommendedName>
        <fullName evidence="3">Glycosyltransferase subfamily 4-like N-terminal domain-containing protein</fullName>
    </recommendedName>
</protein>
<keyword evidence="2" id="KW-0808">Transferase</keyword>
<dbReference type="RefSeq" id="WP_120463892.1">
    <property type="nucleotide sequence ID" value="NZ_BMIW01000014.1"/>
</dbReference>
<dbReference type="Pfam" id="PF13692">
    <property type="entry name" value="Glyco_trans_1_4"/>
    <property type="match status" value="1"/>
</dbReference>
<reference evidence="5" key="1">
    <citation type="journal article" date="2019" name="Int. J. Syst. Evol. Microbiol.">
        <title>The Global Catalogue of Microorganisms (GCM) 10K type strain sequencing project: providing services to taxonomists for standard genome sequencing and annotation.</title>
        <authorList>
            <consortium name="The Broad Institute Genomics Platform"/>
            <consortium name="The Broad Institute Genome Sequencing Center for Infectious Disease"/>
            <person name="Wu L."/>
            <person name="Ma J."/>
        </authorList>
    </citation>
    <scope>NUCLEOTIDE SEQUENCE [LARGE SCALE GENOMIC DNA]</scope>
    <source>
        <strain evidence="5">CGMCC 1.15420</strain>
    </source>
</reference>
<dbReference type="Gene3D" id="3.40.50.2000">
    <property type="entry name" value="Glycogen Phosphorylase B"/>
    <property type="match status" value="2"/>
</dbReference>
<evidence type="ECO:0000313" key="4">
    <source>
        <dbReference type="EMBL" id="GGG00504.1"/>
    </source>
</evidence>
<sequence>MKIAYLIHWNEGPSSGVFKKVLSQVTAWSELGHEVSLFLYTHHWEPDWNREFKSIPLQVQSYRGGLRRFTDFRRLLAEVRRWEPDVLYHRYDLYYPGLPALLRQIPSVLEVNTNDLPEMRAGGKFRYGYHRLTRSAVLKAASGFVFVSAEMADEAHFSKYVRDKIIIGNGVDLSGVEPSPVEKREGIRVIFIGTHGQSWHGVDEIAKLAAARPDWHFDLVGIYASHLDGPAPDNMVFHGNLMRSEYEPLMRQADVAIGTLALYRKQMGEASPLKVREYLAYGLPVVIGYKDTDFPEPVPFILQLRNEPDSIAAVREEIEAFVAAWRGSRVERAQISHLDTAVKEAERVRYMERMVREGGRR</sequence>
<name>A0ABQ1VUX1_9BACL</name>
<evidence type="ECO:0000259" key="3">
    <source>
        <dbReference type="Pfam" id="PF13439"/>
    </source>
</evidence>
<keyword evidence="5" id="KW-1185">Reference proteome</keyword>
<dbReference type="SUPFAM" id="SSF53756">
    <property type="entry name" value="UDP-Glycosyltransferase/glycogen phosphorylase"/>
    <property type="match status" value="1"/>
</dbReference>
<dbReference type="Pfam" id="PF13439">
    <property type="entry name" value="Glyco_transf_4"/>
    <property type="match status" value="1"/>
</dbReference>
<accession>A0ABQ1VUX1</accession>
<evidence type="ECO:0000256" key="2">
    <source>
        <dbReference type="ARBA" id="ARBA00022679"/>
    </source>
</evidence>
<dbReference type="Proteomes" id="UP000608420">
    <property type="component" value="Unassembled WGS sequence"/>
</dbReference>